<evidence type="ECO:0000256" key="15">
    <source>
        <dbReference type="PIRSR" id="PIRSR613273-3"/>
    </source>
</evidence>
<dbReference type="InterPro" id="IPR050439">
    <property type="entry name" value="ADAMTS_ADAMTS-like"/>
</dbReference>
<dbReference type="PANTHER" id="PTHR13723:SF278">
    <property type="entry name" value="ADAM METALLOPEPTIDASE WITH THROMBOSPONDIN TYPE 1 MOTIF A, ISOFORM B"/>
    <property type="match status" value="1"/>
</dbReference>
<feature type="disulfide bond" evidence="15">
    <location>
        <begin position="511"/>
        <end position="594"/>
    </location>
</feature>
<feature type="binding site" evidence="14">
    <location>
        <position position="480"/>
    </location>
    <ligand>
        <name>Ca(2+)</name>
        <dbReference type="ChEBI" id="CHEBI:29108"/>
        <label>1</label>
    </ligand>
</feature>
<evidence type="ECO:0000256" key="7">
    <source>
        <dbReference type="ARBA" id="ARBA00022737"/>
    </source>
</evidence>
<dbReference type="Pfam" id="PF01421">
    <property type="entry name" value="Reprolysin"/>
    <property type="match status" value="1"/>
</dbReference>
<feature type="binding site" evidence="14 16">
    <location>
        <position position="543"/>
    </location>
    <ligand>
        <name>Zn(2+)</name>
        <dbReference type="ChEBI" id="CHEBI:29105"/>
        <note>catalytic</note>
    </ligand>
</feature>
<feature type="domain" description="Peptidase M12B" evidence="19">
    <location>
        <begin position="385"/>
        <end position="599"/>
    </location>
</feature>
<dbReference type="OrthoDB" id="5855429at2759"/>
<evidence type="ECO:0000259" key="19">
    <source>
        <dbReference type="PROSITE" id="PS50215"/>
    </source>
</evidence>
<keyword evidence="8" id="KW-0378">Hydrolase</keyword>
<feature type="binding site" evidence="14">
    <location>
        <position position="597"/>
    </location>
    <ligand>
        <name>Ca(2+)</name>
        <dbReference type="ChEBI" id="CHEBI:29108"/>
        <label>2</label>
    </ligand>
</feature>
<dbReference type="PROSITE" id="PS50215">
    <property type="entry name" value="ADAM_MEPRO"/>
    <property type="match status" value="1"/>
</dbReference>
<feature type="domain" description="GON" evidence="20">
    <location>
        <begin position="1606"/>
        <end position="1804"/>
    </location>
</feature>
<dbReference type="GO" id="GO:0006508">
    <property type="term" value="P:proteolysis"/>
    <property type="evidence" value="ECO:0007669"/>
    <property type="project" value="UniProtKB-KW"/>
</dbReference>
<evidence type="ECO:0000256" key="8">
    <source>
        <dbReference type="ARBA" id="ARBA00022801"/>
    </source>
</evidence>
<protein>
    <recommendedName>
        <fullName evidence="23">A disintegrin and metalloproteinase with thrombospondin motifs 9</fullName>
    </recommendedName>
</protein>
<evidence type="ECO:0000256" key="13">
    <source>
        <dbReference type="PIRSR" id="PIRSR613273-1"/>
    </source>
</evidence>
<keyword evidence="3" id="KW-0272">Extracellular matrix</keyword>
<keyword evidence="22" id="KW-1185">Reference proteome</keyword>
<dbReference type="Pfam" id="PF05986">
    <property type="entry name" value="ADAMTS_spacer1"/>
    <property type="match status" value="1"/>
</dbReference>
<keyword evidence="18" id="KW-0472">Membrane</keyword>
<feature type="active site" evidence="13 16">
    <location>
        <position position="534"/>
    </location>
</feature>
<feature type="disulfide bond" evidence="15">
    <location>
        <begin position="706"/>
        <end position="744"/>
    </location>
</feature>
<dbReference type="SUPFAM" id="SSF82895">
    <property type="entry name" value="TSP-1 type 1 repeat"/>
    <property type="match status" value="10"/>
</dbReference>
<feature type="transmembrane region" description="Helical" evidence="18">
    <location>
        <begin position="12"/>
        <end position="29"/>
    </location>
</feature>
<evidence type="ECO:0000256" key="2">
    <source>
        <dbReference type="ARBA" id="ARBA00022525"/>
    </source>
</evidence>
<dbReference type="Gene3D" id="2.20.100.10">
    <property type="entry name" value="Thrombospondin type-1 (TSP1) repeat"/>
    <property type="match status" value="9"/>
</dbReference>
<evidence type="ECO:0000256" key="1">
    <source>
        <dbReference type="ARBA" id="ARBA00004498"/>
    </source>
</evidence>
<feature type="disulfide bond" evidence="15">
    <location>
        <begin position="491"/>
        <end position="499"/>
    </location>
</feature>
<dbReference type="Pfam" id="PF19030">
    <property type="entry name" value="TSP1_ADAMTS"/>
    <property type="match status" value="8"/>
</dbReference>
<dbReference type="InterPro" id="IPR024079">
    <property type="entry name" value="MetalloPept_cat_dom_sf"/>
</dbReference>
<comment type="caution">
    <text evidence="16">Lacks conserved residue(s) required for the propagation of feature annotation.</text>
</comment>
<comment type="cofactor">
    <cofactor evidence="14">
        <name>Zn(2+)</name>
        <dbReference type="ChEBI" id="CHEBI:29105"/>
    </cofactor>
    <text evidence="14">Binds 1 zinc ion per subunit.</text>
</comment>
<dbReference type="InterPro" id="IPR010294">
    <property type="entry name" value="ADAMTS_spacer1"/>
</dbReference>
<dbReference type="GO" id="GO:0030198">
    <property type="term" value="P:extracellular matrix organization"/>
    <property type="evidence" value="ECO:0007669"/>
    <property type="project" value="InterPro"/>
</dbReference>
<dbReference type="PANTHER" id="PTHR13723">
    <property type="entry name" value="ADAMTS A DISINTEGRIN AND METALLOPROTEASE WITH THROMBOSPONDIN MOTIFS PROTEASE"/>
    <property type="match status" value="1"/>
</dbReference>
<dbReference type="InterPro" id="IPR041645">
    <property type="entry name" value="ADAMTS_CR_2"/>
</dbReference>
<accession>A0A834XXX5</accession>
<name>A0A834XXX5_APHGI</name>
<dbReference type="CDD" id="cd04273">
    <property type="entry name" value="ZnMc_ADAMTS_like"/>
    <property type="match status" value="1"/>
</dbReference>
<evidence type="ECO:0000256" key="3">
    <source>
        <dbReference type="ARBA" id="ARBA00022530"/>
    </source>
</evidence>
<feature type="binding site" evidence="14">
    <location>
        <position position="594"/>
    </location>
    <ligand>
        <name>Ca(2+)</name>
        <dbReference type="ChEBI" id="CHEBI:29108"/>
        <label>1</label>
    </ligand>
</feature>
<organism evidence="21 22">
    <name type="scientific">Aphidius gifuensis</name>
    <name type="common">Parasitoid wasp</name>
    <dbReference type="NCBI Taxonomy" id="684658"/>
    <lineage>
        <taxon>Eukaryota</taxon>
        <taxon>Metazoa</taxon>
        <taxon>Ecdysozoa</taxon>
        <taxon>Arthropoda</taxon>
        <taxon>Hexapoda</taxon>
        <taxon>Insecta</taxon>
        <taxon>Pterygota</taxon>
        <taxon>Neoptera</taxon>
        <taxon>Endopterygota</taxon>
        <taxon>Hymenoptera</taxon>
        <taxon>Apocrita</taxon>
        <taxon>Ichneumonoidea</taxon>
        <taxon>Braconidae</taxon>
        <taxon>Aphidiinae</taxon>
        <taxon>Aphidius</taxon>
    </lineage>
</organism>
<evidence type="ECO:0000259" key="20">
    <source>
        <dbReference type="PROSITE" id="PS51046"/>
    </source>
</evidence>
<evidence type="ECO:0000256" key="5">
    <source>
        <dbReference type="ARBA" id="ARBA00022723"/>
    </source>
</evidence>
<feature type="binding site" evidence="14">
    <location>
        <position position="388"/>
    </location>
    <ligand>
        <name>Ca(2+)</name>
        <dbReference type="ChEBI" id="CHEBI:29108"/>
        <label>1</label>
    </ligand>
</feature>
<dbReference type="InterPro" id="IPR036383">
    <property type="entry name" value="TSP1_rpt_sf"/>
</dbReference>
<feature type="disulfide bond" evidence="15">
    <location>
        <begin position="549"/>
        <end position="578"/>
    </location>
</feature>
<evidence type="ECO:0008006" key="23">
    <source>
        <dbReference type="Google" id="ProtNLM"/>
    </source>
</evidence>
<dbReference type="InterPro" id="IPR057401">
    <property type="entry name" value="Adt-1/2-like_dom"/>
</dbReference>
<feature type="binding site" evidence="14 16">
    <location>
        <position position="537"/>
    </location>
    <ligand>
        <name>Zn(2+)</name>
        <dbReference type="ChEBI" id="CHEBI:29105"/>
        <note>catalytic</note>
    </ligand>
</feature>
<keyword evidence="2" id="KW-0964">Secreted</keyword>
<dbReference type="Gene3D" id="2.60.120.830">
    <property type="match status" value="1"/>
</dbReference>
<feature type="region of interest" description="Disordered" evidence="17">
    <location>
        <begin position="66"/>
        <end position="101"/>
    </location>
</feature>
<feature type="binding site" evidence="14">
    <location>
        <position position="388"/>
    </location>
    <ligand>
        <name>Ca(2+)</name>
        <dbReference type="ChEBI" id="CHEBI:29108"/>
        <label>2</label>
    </ligand>
</feature>
<dbReference type="EMBL" id="JACMRX010000002">
    <property type="protein sequence ID" value="KAF7995578.1"/>
    <property type="molecule type" value="Genomic_DNA"/>
</dbReference>
<feature type="binding site" evidence="14 16">
    <location>
        <position position="533"/>
    </location>
    <ligand>
        <name>Zn(2+)</name>
        <dbReference type="ChEBI" id="CHEBI:29105"/>
        <note>catalytic</note>
    </ligand>
</feature>
<evidence type="ECO:0000256" key="4">
    <source>
        <dbReference type="ARBA" id="ARBA00022670"/>
    </source>
</evidence>
<evidence type="ECO:0000256" key="16">
    <source>
        <dbReference type="PROSITE-ProRule" id="PRU00276"/>
    </source>
</evidence>
<dbReference type="SMART" id="SM00209">
    <property type="entry name" value="TSP1"/>
    <property type="match status" value="11"/>
</dbReference>
<feature type="disulfide bond" evidence="15">
    <location>
        <begin position="632"/>
        <end position="656"/>
    </location>
</feature>
<dbReference type="InterPro" id="IPR013273">
    <property type="entry name" value="ADAMTS/ADAMTS-like"/>
</dbReference>
<evidence type="ECO:0000256" key="17">
    <source>
        <dbReference type="SAM" id="MobiDB-lite"/>
    </source>
</evidence>
<dbReference type="Pfam" id="PF08685">
    <property type="entry name" value="GON"/>
    <property type="match status" value="1"/>
</dbReference>
<keyword evidence="11 15" id="KW-1015">Disulfide bond</keyword>
<evidence type="ECO:0000313" key="21">
    <source>
        <dbReference type="EMBL" id="KAF7995578.1"/>
    </source>
</evidence>
<dbReference type="Gene3D" id="3.40.1620.60">
    <property type="match status" value="2"/>
</dbReference>
<dbReference type="Pfam" id="PF00090">
    <property type="entry name" value="TSP_1"/>
    <property type="match status" value="2"/>
</dbReference>
<comment type="caution">
    <text evidence="21">The sequence shown here is derived from an EMBL/GenBank/DDBJ whole genome shotgun (WGS) entry which is preliminary data.</text>
</comment>
<feature type="disulfide bond" evidence="15">
    <location>
        <begin position="643"/>
        <end position="675"/>
    </location>
</feature>
<keyword evidence="4" id="KW-0645">Protease</keyword>
<keyword evidence="18" id="KW-1133">Transmembrane helix</keyword>
<keyword evidence="12" id="KW-0325">Glycoprotein</keyword>
<dbReference type="InterPro" id="IPR000884">
    <property type="entry name" value="TSP1_rpt"/>
</dbReference>
<evidence type="ECO:0000256" key="18">
    <source>
        <dbReference type="SAM" id="Phobius"/>
    </source>
</evidence>
<feature type="disulfide bond" evidence="15">
    <location>
        <begin position="621"/>
        <end position="648"/>
    </location>
</feature>
<dbReference type="PROSITE" id="PS50092">
    <property type="entry name" value="TSP1"/>
    <property type="match status" value="10"/>
</dbReference>
<dbReference type="GO" id="GO:0008270">
    <property type="term" value="F:zinc ion binding"/>
    <property type="evidence" value="ECO:0007669"/>
    <property type="project" value="InterPro"/>
</dbReference>
<gene>
    <name evidence="21" type="ORF">HCN44_006685</name>
</gene>
<keyword evidence="5 14" id="KW-0479">Metal-binding</keyword>
<evidence type="ECO:0000256" key="12">
    <source>
        <dbReference type="ARBA" id="ARBA00023180"/>
    </source>
</evidence>
<proteinExistence type="predicted"/>
<evidence type="ECO:0000256" key="6">
    <source>
        <dbReference type="ARBA" id="ARBA00022729"/>
    </source>
</evidence>
<dbReference type="FunFam" id="2.20.100.10:FF:000006">
    <property type="entry name" value="A disintegrin and metalloproteinase with thrombospondin motifs 1"/>
    <property type="match status" value="1"/>
</dbReference>
<dbReference type="InterPro" id="IPR001590">
    <property type="entry name" value="Peptidase_M12B"/>
</dbReference>
<dbReference type="SUPFAM" id="SSF55486">
    <property type="entry name" value="Metalloproteases ('zincins'), catalytic domain"/>
    <property type="match status" value="1"/>
</dbReference>
<dbReference type="PRINTS" id="PR01857">
    <property type="entry name" value="ADAMTSFAMILY"/>
</dbReference>
<dbReference type="GO" id="GO:0004222">
    <property type="term" value="F:metalloendopeptidase activity"/>
    <property type="evidence" value="ECO:0007669"/>
    <property type="project" value="InterPro"/>
</dbReference>
<feature type="compositionally biased region" description="Basic and acidic residues" evidence="17">
    <location>
        <begin position="84"/>
        <end position="95"/>
    </location>
</feature>
<keyword evidence="10" id="KW-0482">Metalloprotease</keyword>
<reference evidence="21 22" key="1">
    <citation type="submission" date="2020-08" db="EMBL/GenBank/DDBJ databases">
        <title>Aphidius gifuensis genome sequencing and assembly.</title>
        <authorList>
            <person name="Du Z."/>
        </authorList>
    </citation>
    <scope>NUCLEOTIDE SEQUENCE [LARGE SCALE GENOMIC DNA]</scope>
    <source>
        <strain evidence="21">YNYX2018</strain>
        <tissue evidence="21">Adults</tissue>
    </source>
</reference>
<evidence type="ECO:0000256" key="14">
    <source>
        <dbReference type="PIRSR" id="PIRSR613273-2"/>
    </source>
</evidence>
<feature type="compositionally biased region" description="Polar residues" evidence="17">
    <location>
        <begin position="66"/>
        <end position="82"/>
    </location>
</feature>
<dbReference type="Gene3D" id="3.40.390.10">
    <property type="entry name" value="Collagenase (Catalytic Domain)"/>
    <property type="match status" value="1"/>
</dbReference>
<keyword evidence="7" id="KW-0677">Repeat</keyword>
<dbReference type="Pfam" id="PF17771">
    <property type="entry name" value="ADAMTS_CR_2"/>
    <property type="match status" value="1"/>
</dbReference>
<dbReference type="InterPro" id="IPR012314">
    <property type="entry name" value="Pept_M12B_GON-ADAMTSs"/>
</dbReference>
<comment type="subcellular location">
    <subcellularLocation>
        <location evidence="1">Secreted</location>
        <location evidence="1">Extracellular space</location>
        <location evidence="1">Extracellular matrix</location>
    </subcellularLocation>
</comment>
<evidence type="ECO:0000313" key="22">
    <source>
        <dbReference type="Proteomes" id="UP000639338"/>
    </source>
</evidence>
<feature type="disulfide bond" evidence="15">
    <location>
        <begin position="463"/>
        <end position="517"/>
    </location>
</feature>
<feature type="disulfide bond" evidence="15">
    <location>
        <begin position="669"/>
        <end position="680"/>
    </location>
</feature>
<dbReference type="Pfam" id="PF01562">
    <property type="entry name" value="Pep_M12B_propep"/>
    <property type="match status" value="1"/>
</dbReference>
<keyword evidence="6" id="KW-0732">Signal</keyword>
<keyword evidence="14" id="KW-0106">Calcium</keyword>
<sequence length="1804" mass="203641">MSRLSNRLSSIAAVFAIALLVIFIVIMWSDFESKNNEKNDNINTSSAYKQSRLINVNQNINNYNTPDIINISPSQENDVSSDSFDEKKWDPRDDLFPNNNGDIEYVKPIKISQNQYEDPPTKDNNARRHHTGHFRHSSAEVWDPHPQYEFTAFGKHFRLILAHDTSFVSQDVKVTHMSKNKTKWEHPGHQLGCYYSGVVDGDPKSDVSVSLCHGMMGHVKTSTGSYMIKPVENWKNDKNITDHGTSLEHAIYRVSTNRTTTNDVNFPSNTNHNCGVIDYDTVEEEAPSPLIDDTSAAHIYVGDHKRERRSLTEKAYIDDSIEDDTVPVLGEFLRDDDQTYYPDHSSWNDRRYERKMIKEIIDKDDGMTSDELSSWRLRRALPREYFIEITVVADAKMMEYHGDGLIGYILVLMSTVSRIYKDPSIGNPISIAVTRIVPTDEIFGTKHENSDGMSASEMLKQFCIWQKRHNPDEPSSDHHDAALLLTRENLCHNPGQDKCDTLGLAELGRMCSPGSSCAIVQDNGLASAFTIAHEIGHVLNMPHDDDSKCVKFQNLSGVLNVMSRMLDANTFPWEWSKCSRHHVTEFLEAGYGNCLLDQPSNRIKSSFGRLPGEDYSEDQQCELVNGPGSQICPQKEIVGKDLCKRLWCIVPPRNECHTQHMPWADGTPCSNGKWCNRGECVSRKNLQPIDGQWGKWGRYGDCSRTCGGGIKKKYRECDNPSPKNGGNYCIGDRVKYRSCATNECPHGSPDFRQEQCSQFNNNNLKIQGLARDVKWIAKYMKIPEDRCKLYCQVKSNQYYMLLEKVIDGTPCGLDTFHICVNGQCKHAGCDHTLNSTAELDSCGVCRGDNSTCQRITGSYNSSGVYGYRRITKIPAGSSFIDIRQHGWNGMHNDSNYLALRLGEYGQYILNGNYMVMYKKVIVLPGIVIEYSGSKGAVEILNSSRPIGVDLILEVLSVGDNIVPPQITYEYTVPKKILDSYTWILSDWSSCSHMCQGVMQRRAECRSTEHKDVVSDDYCQHEQRPDEHTRSCNTDCILKWHLASKTECSNHCGSGIQTSTFHCGQISNKTFWKLPPHACSHLDRPKETEPCIGPCDNAHWSYNDWDTCSVTCGGGIQTRTAKCIDSNNRVVSDNNCKTPSILKRLCGQDACPKWAFDNWSPCSVSCGIGKRVRPYWCQVDNQVVNTAYCSSPISNVAEPCNAGPCHRWSTGEWSSCSVTCGEGTRRRKVACLNADGTIGDACAASEIPDDIETCALDPCPTVASLPPVIYSSGPPHDEQSEHENEVDNNAITFQSGYDWRIGSFSECSKSCSGGYKKRVVQCTEKETHIGVRDDYCDAHRRPASTLSCNRHACPVWNTGEWSQCNVECGEGFQYRQVRCQRPDGEVLSNSDCANIEKPKHAKKCRKVACTNSKPIRTDEKKYLSRKWRISNWTPCSKSCGGGIKTRKIECMMRLGSNDELVDDVECLRAGLTRPKSQRPCQRVLCDYSWQESSWSECSVDCGEGIQRRTITCHRVNRFGWIDPTPTDGCSIIEKPENEQSCKLRECNDKYYWTAGTWRKCSHQCGRKGRQIRRLFCHDRKGKKVARSNCPVTLKPQRKRKCNQRRCRPLTCLEAKKRNSKDGEYTLLIGGRNMSIYCHNMMTNEPKEYLTLPAGDRENYAEIYNKRLLNPHSCPHDGQRNDSCNCVSEHGAISGRTMYKRVRIDVEKLIILANDYTFSRTDGAKRVEYGKAGDCYSSADCPQGRFSINLGGTYLKLSSKVNWIPQKSRAHLAIDRINDQRILGRCGGYCGFCTPNMDLKLNVLPS</sequence>
<keyword evidence="9 14" id="KW-0862">Zinc</keyword>
<dbReference type="InterPro" id="IPR002870">
    <property type="entry name" value="Peptidase_M12B_N"/>
</dbReference>
<evidence type="ECO:0000256" key="10">
    <source>
        <dbReference type="ARBA" id="ARBA00023049"/>
    </source>
</evidence>
<keyword evidence="18" id="KW-0812">Transmembrane</keyword>
<evidence type="ECO:0000256" key="9">
    <source>
        <dbReference type="ARBA" id="ARBA00022833"/>
    </source>
</evidence>
<feature type="binding site" evidence="14">
    <location>
        <position position="597"/>
    </location>
    <ligand>
        <name>Ca(2+)</name>
        <dbReference type="ChEBI" id="CHEBI:29108"/>
        <label>1</label>
    </ligand>
</feature>
<dbReference type="PROSITE" id="PS51046">
    <property type="entry name" value="GON"/>
    <property type="match status" value="1"/>
</dbReference>
<feature type="disulfide bond" evidence="15">
    <location>
        <begin position="717"/>
        <end position="729"/>
    </location>
</feature>
<evidence type="ECO:0000256" key="11">
    <source>
        <dbReference type="ARBA" id="ARBA00023157"/>
    </source>
</evidence>
<dbReference type="FunFam" id="2.20.100.10:FF:000005">
    <property type="entry name" value="ADAM metallopeptidase with thrombospondin type 1 motif 9"/>
    <property type="match status" value="4"/>
</dbReference>
<dbReference type="Pfam" id="PF25379">
    <property type="entry name" value="Adt-1"/>
    <property type="match status" value="1"/>
</dbReference>
<feature type="disulfide bond" evidence="15">
    <location>
        <begin position="702"/>
        <end position="739"/>
    </location>
</feature>
<dbReference type="Proteomes" id="UP000639338">
    <property type="component" value="Unassembled WGS sequence"/>
</dbReference>